<protein>
    <submittedName>
        <fullName evidence="1">Uncharacterized protein</fullName>
    </submittedName>
</protein>
<comment type="caution">
    <text evidence="1">The sequence shown here is derived from an EMBL/GenBank/DDBJ whole genome shotgun (WGS) entry which is preliminary data.</text>
</comment>
<name>A0A834WMK8_9FABA</name>
<proteinExistence type="predicted"/>
<sequence>MMAPGKRTLFLKGRIANRLGSSTDSAMLANSLCNKLEFPKPERKEWWLELGKQRRREGAGVDMTL</sequence>
<dbReference type="AlphaFoldDB" id="A0A834WMK8"/>
<keyword evidence="2" id="KW-1185">Reference proteome</keyword>
<evidence type="ECO:0000313" key="2">
    <source>
        <dbReference type="Proteomes" id="UP000634136"/>
    </source>
</evidence>
<accession>A0A834WMK8</accession>
<dbReference type="Proteomes" id="UP000634136">
    <property type="component" value="Unassembled WGS sequence"/>
</dbReference>
<evidence type="ECO:0000313" key="1">
    <source>
        <dbReference type="EMBL" id="KAF7828517.1"/>
    </source>
</evidence>
<dbReference type="EMBL" id="JAAIUW010000006">
    <property type="protein sequence ID" value="KAF7828517.1"/>
    <property type="molecule type" value="Genomic_DNA"/>
</dbReference>
<gene>
    <name evidence="1" type="ORF">G2W53_019681</name>
</gene>
<reference evidence="1" key="1">
    <citation type="submission" date="2020-09" db="EMBL/GenBank/DDBJ databases">
        <title>Genome-Enabled Discovery of Anthraquinone Biosynthesis in Senna tora.</title>
        <authorList>
            <person name="Kang S.-H."/>
            <person name="Pandey R.P."/>
            <person name="Lee C.-M."/>
            <person name="Sim J.-S."/>
            <person name="Jeong J.-T."/>
            <person name="Choi B.-S."/>
            <person name="Jung M."/>
            <person name="Ginzburg D."/>
            <person name="Zhao K."/>
            <person name="Won S.Y."/>
            <person name="Oh T.-J."/>
            <person name="Yu Y."/>
            <person name="Kim N.-H."/>
            <person name="Lee O.R."/>
            <person name="Lee T.-H."/>
            <person name="Bashyal P."/>
            <person name="Kim T.-S."/>
            <person name="Lee W.-H."/>
            <person name="Kawkins C."/>
            <person name="Kim C.-K."/>
            <person name="Kim J.S."/>
            <person name="Ahn B.O."/>
            <person name="Rhee S.Y."/>
            <person name="Sohng J.K."/>
        </authorList>
    </citation>
    <scope>NUCLEOTIDE SEQUENCE</scope>
    <source>
        <tissue evidence="1">Leaf</tissue>
    </source>
</reference>
<organism evidence="1 2">
    <name type="scientific">Senna tora</name>
    <dbReference type="NCBI Taxonomy" id="362788"/>
    <lineage>
        <taxon>Eukaryota</taxon>
        <taxon>Viridiplantae</taxon>
        <taxon>Streptophyta</taxon>
        <taxon>Embryophyta</taxon>
        <taxon>Tracheophyta</taxon>
        <taxon>Spermatophyta</taxon>
        <taxon>Magnoliopsida</taxon>
        <taxon>eudicotyledons</taxon>
        <taxon>Gunneridae</taxon>
        <taxon>Pentapetalae</taxon>
        <taxon>rosids</taxon>
        <taxon>fabids</taxon>
        <taxon>Fabales</taxon>
        <taxon>Fabaceae</taxon>
        <taxon>Caesalpinioideae</taxon>
        <taxon>Cassia clade</taxon>
        <taxon>Senna</taxon>
    </lineage>
</organism>